<protein>
    <recommendedName>
        <fullName evidence="10">Two component regulator propeller</fullName>
    </recommendedName>
</protein>
<reference evidence="8" key="1">
    <citation type="submission" date="2020-10" db="EMBL/GenBank/DDBJ databases">
        <title>Phylogeny of dyella-like bacteria.</title>
        <authorList>
            <person name="Fu J."/>
        </authorList>
    </citation>
    <scope>NUCLEOTIDE SEQUENCE</scope>
    <source>
        <strain evidence="8">DHOC52</strain>
    </source>
</reference>
<dbReference type="InterPro" id="IPR011123">
    <property type="entry name" value="Y_Y_Y"/>
</dbReference>
<dbReference type="SUPFAM" id="SSF63829">
    <property type="entry name" value="Calcium-dependent phosphotriesterase"/>
    <property type="match status" value="1"/>
</dbReference>
<dbReference type="Gene3D" id="2.60.40.10">
    <property type="entry name" value="Immunoglobulins"/>
    <property type="match status" value="1"/>
</dbReference>
<sequence>MSWKDMQSAIFARLGRSIAMVISFVAMFGITNNAIAQRTVERVGDYTLTSWSQSDDVPVHVEAMAQTADGWLWLASRSHLYRFDGVSSELYNVPNEDGTNLVRILATNSGDLWLGYVTGTTLVIHGGFFSRSVVVKGFVGQPIQFAQDGEGNVWGSSYNRLFEASQSTWQPVDEHRGILGSYFYAIALDTQKTFWVFTDQGLFSLDPGQKTFRQRTDITRGLDWKTLVNGDKSPAHVQAYAQIYFLSVLALAGRHIVPMYSSSRYFAGPGVSDLCWIALSTGTYKGRYLTAGELKKFANDLPGVMASNPADFAKIDSGASGMIFEDRQHNMWSGARGGLNRFRPSSVKTIDVPDGVTSFAMLPDKNGGIWFGNAVSVDLYRWWHVDKQVTASPGYDLDTTAAYRDTDGSILIGTGDGYIRRFDGMTFQPIDPLPPSAEKGDDIIAMVRDGEGRLWVAIRNHPIYVKRDGQWLENGGYKELPSLGLLRAVAGADGRLWLSYAHELFVIDGSHLQRYSQEAGMNVLNVRDIIPNGTPLIGGDSGLAAFDGHHFHDVSALDPAALTGITGMIREANGTLWINGLKGGVRIDADELKRGIADPNYKISVRIYGANEGMPGTAQMNRPVPTLIQGTDGRLWFATTQGIAWLDPAKAPTDNYAPVPAVRSMKVANSTFRPGAQVNLPAGSRAFEIDYTALGLSDPATARFRYQLAGIDSDWQDVGTRRQAFYTNVGPGTYRFRVAASNEDGVWSTSDASIRISIEPYFYQTKWFLALCFCLTLLVLWLAYMYRLNQVTRRLHQRLGERHAERNRIARDLHDTYIQAVQGLVLKVHAASFELPEGGTKDKIVRALNLADDVLIEGRKRVYALRTAAINSIDLAAAFEEIALGYEGDEYPSFKLTSTGMAKLTDPLVIDELYAGGREAIINAFSHSCAEVIRVDVDYAKRGIRVQISDNGNGIDPQVIVDGGRGGHWGLRGIRERMERIGGQCRFISDSHRGTTVILFVDASRAYVGRSPFR</sequence>
<feature type="domain" description="Signal transduction histidine kinase subgroup 3 dimerisation and phosphoacceptor" evidence="7">
    <location>
        <begin position="805"/>
        <end position="868"/>
    </location>
</feature>
<dbReference type="PANTHER" id="PTHR24421">
    <property type="entry name" value="NITRATE/NITRITE SENSOR PROTEIN NARX-RELATED"/>
    <property type="match status" value="1"/>
</dbReference>
<dbReference type="InterPro" id="IPR011712">
    <property type="entry name" value="Sig_transdc_His_kin_sub3_dim/P"/>
</dbReference>
<keyword evidence="9" id="KW-1185">Reference proteome</keyword>
<dbReference type="InterPro" id="IPR050482">
    <property type="entry name" value="Sensor_HK_TwoCompSys"/>
</dbReference>
<accession>A0ABS2JZQ5</accession>
<dbReference type="Pfam" id="PF02518">
    <property type="entry name" value="HATPase_c"/>
    <property type="match status" value="1"/>
</dbReference>
<evidence type="ECO:0000313" key="8">
    <source>
        <dbReference type="EMBL" id="MBM7124473.1"/>
    </source>
</evidence>
<evidence type="ECO:0000256" key="1">
    <source>
        <dbReference type="ARBA" id="ARBA00022679"/>
    </source>
</evidence>
<organism evidence="8 9">
    <name type="scientific">Dyella flava</name>
    <dbReference type="NCBI Taxonomy" id="1920170"/>
    <lineage>
        <taxon>Bacteria</taxon>
        <taxon>Pseudomonadati</taxon>
        <taxon>Pseudomonadota</taxon>
        <taxon>Gammaproteobacteria</taxon>
        <taxon>Lysobacterales</taxon>
        <taxon>Rhodanobacteraceae</taxon>
        <taxon>Dyella</taxon>
    </lineage>
</organism>
<feature type="domain" description="Two component regulator three Y" evidence="6">
    <location>
        <begin position="698"/>
        <end position="758"/>
    </location>
</feature>
<evidence type="ECO:0000256" key="3">
    <source>
        <dbReference type="ARBA" id="ARBA00023012"/>
    </source>
</evidence>
<dbReference type="Pfam" id="PF07730">
    <property type="entry name" value="HisKA_3"/>
    <property type="match status" value="1"/>
</dbReference>
<feature type="transmembrane region" description="Helical" evidence="4">
    <location>
        <begin position="767"/>
        <end position="786"/>
    </location>
</feature>
<dbReference type="InterPro" id="IPR036890">
    <property type="entry name" value="HATPase_C_sf"/>
</dbReference>
<evidence type="ECO:0000256" key="2">
    <source>
        <dbReference type="ARBA" id="ARBA00022777"/>
    </source>
</evidence>
<proteinExistence type="predicted"/>
<dbReference type="SUPFAM" id="SSF55874">
    <property type="entry name" value="ATPase domain of HSP90 chaperone/DNA topoisomerase II/histidine kinase"/>
    <property type="match status" value="1"/>
</dbReference>
<evidence type="ECO:0000256" key="4">
    <source>
        <dbReference type="SAM" id="Phobius"/>
    </source>
</evidence>
<keyword evidence="4" id="KW-1133">Transmembrane helix</keyword>
<comment type="caution">
    <text evidence="8">The sequence shown here is derived from an EMBL/GenBank/DDBJ whole genome shotgun (WGS) entry which is preliminary data.</text>
</comment>
<keyword evidence="1" id="KW-0808">Transferase</keyword>
<dbReference type="Gene3D" id="3.30.565.10">
    <property type="entry name" value="Histidine kinase-like ATPase, C-terminal domain"/>
    <property type="match status" value="1"/>
</dbReference>
<dbReference type="RefSeq" id="WP_204679998.1">
    <property type="nucleotide sequence ID" value="NZ_BSNR01000017.1"/>
</dbReference>
<evidence type="ECO:0000259" key="7">
    <source>
        <dbReference type="Pfam" id="PF07730"/>
    </source>
</evidence>
<dbReference type="Pfam" id="PF07495">
    <property type="entry name" value="Y_Y_Y"/>
    <property type="match status" value="1"/>
</dbReference>
<evidence type="ECO:0000259" key="5">
    <source>
        <dbReference type="Pfam" id="PF02518"/>
    </source>
</evidence>
<keyword evidence="4" id="KW-0812">Transmembrane</keyword>
<evidence type="ECO:0008006" key="10">
    <source>
        <dbReference type="Google" id="ProtNLM"/>
    </source>
</evidence>
<dbReference type="EMBL" id="JADIKE010000027">
    <property type="protein sequence ID" value="MBM7124473.1"/>
    <property type="molecule type" value="Genomic_DNA"/>
</dbReference>
<gene>
    <name evidence="8" type="ORF">ISP19_03695</name>
</gene>
<keyword evidence="3" id="KW-0902">Two-component regulatory system</keyword>
<dbReference type="InterPro" id="IPR013783">
    <property type="entry name" value="Ig-like_fold"/>
</dbReference>
<dbReference type="Gene3D" id="2.130.10.10">
    <property type="entry name" value="YVTN repeat-like/Quinoprotein amine dehydrogenase"/>
    <property type="match status" value="2"/>
</dbReference>
<evidence type="ECO:0000259" key="6">
    <source>
        <dbReference type="Pfam" id="PF07495"/>
    </source>
</evidence>
<dbReference type="Proteomes" id="UP001430149">
    <property type="component" value="Unassembled WGS sequence"/>
</dbReference>
<dbReference type="PANTHER" id="PTHR24421:SF62">
    <property type="entry name" value="SENSORY TRANSDUCTION HISTIDINE KINASE"/>
    <property type="match status" value="1"/>
</dbReference>
<keyword evidence="2" id="KW-0418">Kinase</keyword>
<name>A0ABS2JZQ5_9GAMM</name>
<dbReference type="Gene3D" id="1.20.5.1930">
    <property type="match status" value="1"/>
</dbReference>
<dbReference type="InterPro" id="IPR003594">
    <property type="entry name" value="HATPase_dom"/>
</dbReference>
<keyword evidence="4" id="KW-0472">Membrane</keyword>
<feature type="domain" description="Histidine kinase/HSP90-like ATPase" evidence="5">
    <location>
        <begin position="918"/>
        <end position="1003"/>
    </location>
</feature>
<dbReference type="CDD" id="cd16917">
    <property type="entry name" value="HATPase_UhpB-NarQ-NarX-like"/>
    <property type="match status" value="1"/>
</dbReference>
<dbReference type="InterPro" id="IPR015943">
    <property type="entry name" value="WD40/YVTN_repeat-like_dom_sf"/>
</dbReference>
<evidence type="ECO:0000313" key="9">
    <source>
        <dbReference type="Proteomes" id="UP001430149"/>
    </source>
</evidence>